<accession>E6PU47</accession>
<dbReference type="AlphaFoldDB" id="E6PU47"/>
<reference evidence="1" key="1">
    <citation type="submission" date="2009-10" db="EMBL/GenBank/DDBJ databases">
        <title>Diversity of trophic interactions inside an arsenic-rich microbial ecosystem.</title>
        <authorList>
            <person name="Bertin P.N."/>
            <person name="Heinrich-Salmeron A."/>
            <person name="Pelletier E."/>
            <person name="Goulhen-Chollet F."/>
            <person name="Arsene-Ploetze F."/>
            <person name="Gallien S."/>
            <person name="Calteau A."/>
            <person name="Vallenet D."/>
            <person name="Casiot C."/>
            <person name="Chane-Woon-Ming B."/>
            <person name="Giloteaux L."/>
            <person name="Barakat M."/>
            <person name="Bonnefoy V."/>
            <person name="Bruneel O."/>
            <person name="Chandler M."/>
            <person name="Cleiss J."/>
            <person name="Duran R."/>
            <person name="Elbaz-Poulichet F."/>
            <person name="Fonknechten N."/>
            <person name="Lauga B."/>
            <person name="Mornico D."/>
            <person name="Ortet P."/>
            <person name="Schaeffer C."/>
            <person name="Siguier P."/>
            <person name="Alexander Thil Smith A."/>
            <person name="Van Dorsselaer A."/>
            <person name="Weissenbach J."/>
            <person name="Medigue C."/>
            <person name="Le Paslier D."/>
        </authorList>
    </citation>
    <scope>NUCLEOTIDE SEQUENCE</scope>
</reference>
<sequence>MRITGRILDERYTQVLMQQPDLSLMDVFLLDKVQKRQPISTAETKALRVRKLIEGRAPNHHISAKLADALGEQARYLLDKGLGKNFYRTLVLKRLHMGDCERAELERLLLSKLPDVLSADQKRNKVKNLLAEMSRQALITADGKRGPGAVWRLLPTGLDKLASDGEA</sequence>
<proteinExistence type="predicted"/>
<organism evidence="1">
    <name type="scientific">mine drainage metagenome</name>
    <dbReference type="NCBI Taxonomy" id="410659"/>
    <lineage>
        <taxon>unclassified sequences</taxon>
        <taxon>metagenomes</taxon>
        <taxon>ecological metagenomes</taxon>
    </lineage>
</organism>
<evidence type="ECO:0000313" key="1">
    <source>
        <dbReference type="EMBL" id="CBH98454.1"/>
    </source>
</evidence>
<name>E6PU47_9ZZZZ</name>
<comment type="caution">
    <text evidence="1">The sequence shown here is derived from an EMBL/GenBank/DDBJ whole genome shotgun (WGS) entry which is preliminary data.</text>
</comment>
<gene>
    <name evidence="1" type="ORF">CARN2_3932</name>
</gene>
<dbReference type="EMBL" id="CABM01000053">
    <property type="protein sequence ID" value="CBH98454.1"/>
    <property type="molecule type" value="Genomic_DNA"/>
</dbReference>
<protein>
    <submittedName>
        <fullName evidence="1">Putative transcriptional regulator</fullName>
    </submittedName>
</protein>